<dbReference type="PANTHER" id="PTHR12357">
    <property type="entry name" value="YTH YT521-B HOMOLOGY DOMAIN-CONTAINING"/>
    <property type="match status" value="1"/>
</dbReference>
<dbReference type="Pfam" id="PF04146">
    <property type="entry name" value="YTH"/>
    <property type="match status" value="1"/>
</dbReference>
<dbReference type="PANTHER" id="PTHR12357:SF3">
    <property type="entry name" value="YTH DOMAIN-CONTAINING PROTEIN 1"/>
    <property type="match status" value="1"/>
</dbReference>
<dbReference type="SUPFAM" id="SSF54928">
    <property type="entry name" value="RNA-binding domain, RBD"/>
    <property type="match status" value="1"/>
</dbReference>
<dbReference type="Gene3D" id="3.10.590.10">
    <property type="entry name" value="ph1033 like domains"/>
    <property type="match status" value="1"/>
</dbReference>
<proteinExistence type="predicted"/>
<gene>
    <name evidence="3" type="ORF">E4U57_004351</name>
</gene>
<organism evidence="3 4">
    <name type="scientific">Claviceps arundinis</name>
    <dbReference type="NCBI Taxonomy" id="1623583"/>
    <lineage>
        <taxon>Eukaryota</taxon>
        <taxon>Fungi</taxon>
        <taxon>Dikarya</taxon>
        <taxon>Ascomycota</taxon>
        <taxon>Pezizomycotina</taxon>
        <taxon>Sordariomycetes</taxon>
        <taxon>Hypocreomycetidae</taxon>
        <taxon>Hypocreales</taxon>
        <taxon>Clavicipitaceae</taxon>
        <taxon>Claviceps</taxon>
    </lineage>
</organism>
<dbReference type="InterPro" id="IPR000504">
    <property type="entry name" value="RRM_dom"/>
</dbReference>
<accession>A0ABQ7P570</accession>
<dbReference type="Pfam" id="PF25701">
    <property type="entry name" value="RRM_YTH1"/>
    <property type="match status" value="1"/>
</dbReference>
<dbReference type="Proteomes" id="UP000742024">
    <property type="component" value="Unassembled WGS sequence"/>
</dbReference>
<dbReference type="EMBL" id="SRPR01000324">
    <property type="protein sequence ID" value="KAG5954553.1"/>
    <property type="molecule type" value="Genomic_DNA"/>
</dbReference>
<dbReference type="SMART" id="SM00360">
    <property type="entry name" value="RRM"/>
    <property type="match status" value="1"/>
</dbReference>
<dbReference type="InterPro" id="IPR045168">
    <property type="entry name" value="YTH_prot"/>
</dbReference>
<dbReference type="PROSITE" id="PS50882">
    <property type="entry name" value="YTH"/>
    <property type="match status" value="1"/>
</dbReference>
<dbReference type="Gene3D" id="3.30.70.330">
    <property type="match status" value="1"/>
</dbReference>
<dbReference type="CDD" id="cd00590">
    <property type="entry name" value="RRM_SF"/>
    <property type="match status" value="1"/>
</dbReference>
<dbReference type="InterPro" id="IPR012677">
    <property type="entry name" value="Nucleotide-bd_a/b_plait_sf"/>
</dbReference>
<evidence type="ECO:0000313" key="3">
    <source>
        <dbReference type="EMBL" id="KAG5954553.1"/>
    </source>
</evidence>
<evidence type="ECO:0000259" key="2">
    <source>
        <dbReference type="PROSITE" id="PS50882"/>
    </source>
</evidence>
<evidence type="ECO:0000256" key="1">
    <source>
        <dbReference type="SAM" id="MobiDB-lite"/>
    </source>
</evidence>
<evidence type="ECO:0000313" key="4">
    <source>
        <dbReference type="Proteomes" id="UP000742024"/>
    </source>
</evidence>
<feature type="compositionally biased region" description="Polar residues" evidence="1">
    <location>
        <begin position="349"/>
        <end position="359"/>
    </location>
</feature>
<name>A0ABQ7P570_9HYPO</name>
<comment type="caution">
    <text evidence="3">The sequence shown here is derived from an EMBL/GenBank/DDBJ whole genome shotgun (WGS) entry which is preliminary data.</text>
</comment>
<reference evidence="3 4" key="1">
    <citation type="journal article" date="2020" name="bioRxiv">
        <title>Whole genome comparisons of ergot fungi reveals the divergence and evolution of species within the genus Claviceps are the result of varying mechanisms driving genome evolution and host range expansion.</title>
        <authorList>
            <person name="Wyka S.A."/>
            <person name="Mondo S.J."/>
            <person name="Liu M."/>
            <person name="Dettman J."/>
            <person name="Nalam V."/>
            <person name="Broders K.D."/>
        </authorList>
    </citation>
    <scope>NUCLEOTIDE SEQUENCE [LARGE SCALE GENOMIC DNA]</scope>
    <source>
        <strain evidence="3 4">LM583</strain>
    </source>
</reference>
<feature type="region of interest" description="Disordered" evidence="1">
    <location>
        <begin position="1"/>
        <end position="20"/>
    </location>
</feature>
<sequence length="588" mass="65442">MTSAAGIGNPGQLNPRQWHNSHDVASRRIYNEEAMACYPVQQPYHGAFNMAPMASTMPAMNHPPHQYGFYMDMSGQHYNFITPPPMSSFEAQTIPLTSYPNCPCYVIPQNQVYPYSMGHLPYPCGQPGLYASLNTLYYPGQMIMDYGQSNYSYPRVAQYQQHAYMMPAPVPWGSHISGTPNPDMRAFPRVEETAIRSSHSQGNFTRRVVLCSVADSIVDLKARIPKRNVICGPARRPRESGHALWIGNLPPYTDLMTLVEHICKKTVGLESLFLIPKSNCAFANYKDEAACSSALQKLNNSPFQSAFLVCRLKKNVAGCTSRLSATGQGAKAVESTTSNETETKIKASNGESSSASRITRQIQDRGAVDRFFVLKSLTTEDLNESLKTGMWATQFHNEKTLNAAFQSAANVYLIFSANKSGEYFGYARMMSEIDNKSAAARERAPRAMMTSDVGLPSVPTQASKFAPRGRIIRDSARGTIFWEAERDGHEAGPSCESETRSKGSGTPNEESQTLGKPFRLEWLSTTRLPFCHTGNLRNPWNSGREVKIARDGTEIEPSIGRRLMRLFNRMQMPASFPHRPPPCFVRGY</sequence>
<feature type="region of interest" description="Disordered" evidence="1">
    <location>
        <begin position="330"/>
        <end position="359"/>
    </location>
</feature>
<protein>
    <recommendedName>
        <fullName evidence="2">YTH domain-containing protein</fullName>
    </recommendedName>
</protein>
<feature type="region of interest" description="Disordered" evidence="1">
    <location>
        <begin position="484"/>
        <end position="516"/>
    </location>
</feature>
<dbReference type="InterPro" id="IPR057720">
    <property type="entry name" value="RRM_YTH1"/>
</dbReference>
<keyword evidence="4" id="KW-1185">Reference proteome</keyword>
<dbReference type="CDD" id="cd21134">
    <property type="entry name" value="YTH"/>
    <property type="match status" value="1"/>
</dbReference>
<feature type="compositionally biased region" description="Polar residues" evidence="1">
    <location>
        <begin position="502"/>
        <end position="514"/>
    </location>
</feature>
<dbReference type="InterPro" id="IPR007275">
    <property type="entry name" value="YTH_domain"/>
</dbReference>
<dbReference type="InterPro" id="IPR035979">
    <property type="entry name" value="RBD_domain_sf"/>
</dbReference>
<feature type="domain" description="YTH" evidence="2">
    <location>
        <begin position="369"/>
        <end position="567"/>
    </location>
</feature>